<feature type="transmembrane region" description="Helical" evidence="1">
    <location>
        <begin position="66"/>
        <end position="90"/>
    </location>
</feature>
<reference evidence="2 3" key="1">
    <citation type="journal article" date="2016" name="Mol. Biol. Evol.">
        <title>Comparative Genomics of Early-Diverging Mushroom-Forming Fungi Provides Insights into the Origins of Lignocellulose Decay Capabilities.</title>
        <authorList>
            <person name="Nagy L.G."/>
            <person name="Riley R."/>
            <person name="Tritt A."/>
            <person name="Adam C."/>
            <person name="Daum C."/>
            <person name="Floudas D."/>
            <person name="Sun H."/>
            <person name="Yadav J.S."/>
            <person name="Pangilinan J."/>
            <person name="Larsson K.H."/>
            <person name="Matsuura K."/>
            <person name="Barry K."/>
            <person name="Labutti K."/>
            <person name="Kuo R."/>
            <person name="Ohm R.A."/>
            <person name="Bhattacharya S.S."/>
            <person name="Shirouzu T."/>
            <person name="Yoshinaga Y."/>
            <person name="Martin F.M."/>
            <person name="Grigoriev I.V."/>
            <person name="Hibbett D.S."/>
        </authorList>
    </citation>
    <scope>NUCLEOTIDE SEQUENCE [LARGE SCALE GENOMIC DNA]</scope>
    <source>
        <strain evidence="2 3">HHB12733</strain>
    </source>
</reference>
<accession>A0A165F3W1</accession>
<dbReference type="PANTHER" id="PTHR13132">
    <property type="entry name" value="ALPHA- 1,6 -FUCOSYLTRANSFERASE"/>
    <property type="match status" value="1"/>
</dbReference>
<dbReference type="EMBL" id="KV423983">
    <property type="protein sequence ID" value="KZT56131.1"/>
    <property type="molecule type" value="Genomic_DNA"/>
</dbReference>
<name>A0A165F3W1_9BASI</name>
<dbReference type="GO" id="GO:0046921">
    <property type="term" value="F:alpha-(1-&gt;6)-fucosyltransferase activity"/>
    <property type="evidence" value="ECO:0007669"/>
    <property type="project" value="TreeGrafter"/>
</dbReference>
<gene>
    <name evidence="2" type="ORF">CALCODRAFT_330657</name>
</gene>
<protein>
    <recommendedName>
        <fullName evidence="4">Glycosyltransferase family 23 protein</fullName>
    </recommendedName>
</protein>
<dbReference type="Proteomes" id="UP000076842">
    <property type="component" value="Unassembled WGS sequence"/>
</dbReference>
<organism evidence="2 3">
    <name type="scientific">Calocera cornea HHB12733</name>
    <dbReference type="NCBI Taxonomy" id="1353952"/>
    <lineage>
        <taxon>Eukaryota</taxon>
        <taxon>Fungi</taxon>
        <taxon>Dikarya</taxon>
        <taxon>Basidiomycota</taxon>
        <taxon>Agaricomycotina</taxon>
        <taxon>Dacrymycetes</taxon>
        <taxon>Dacrymycetales</taxon>
        <taxon>Dacrymycetaceae</taxon>
        <taxon>Calocera</taxon>
    </lineage>
</organism>
<dbReference type="OrthoDB" id="2392789at2759"/>
<keyword evidence="1" id="KW-1133">Transmembrane helix</keyword>
<evidence type="ECO:0008006" key="4">
    <source>
        <dbReference type="Google" id="ProtNLM"/>
    </source>
</evidence>
<keyword evidence="1" id="KW-0472">Membrane</keyword>
<sequence>MSRPATAKVSLVYQEHGLTARTPHSRAGSFKELQANQPLLDHDNDYSPNTSIPKHTRAHVYDKSRILHYFPLATASLCGIMLLVLTIISYRRPDVIYWIIGHEDWYLSNADNNTSVGEAAPVVHTHTGTVEQPQHPNAGLVIDYSNYTSFPLTTMEYAAECWKLHQKPHKHGAFWAPGNHGVHDVLHTESPNVCSSSITYMLDGEIGLAADLALIAQIAGLARERNRTFFIDDTYWNRGSWLDYFEDVRLTQPGPEPGCLPPPANELVACPRLARHWVVTSHTAKFHMTHDFSEAYQDPYKHSVDRQRPIFETGRLSMSDTIRPTSVIGDLVHQARSALSKEPYIGVHIRRGDQPAMSWRYHKGYVPTSEYVSAVQQAVDELDIDSIYVSSDALSGLLEFSEGAREEWHIHASLATAGSQVEYSVDRETEGYFQNQWDYIPDEERAALTRGMIIDLALVTGAWAKDESERPSTVICTLSSHVCRIAAMTLGWERSIEQKGWVEIDNRGDIEPVWDAFQLYH</sequence>
<proteinExistence type="predicted"/>
<dbReference type="AlphaFoldDB" id="A0A165F3W1"/>
<evidence type="ECO:0000256" key="1">
    <source>
        <dbReference type="SAM" id="Phobius"/>
    </source>
</evidence>
<dbReference type="PANTHER" id="PTHR13132:SF29">
    <property type="entry name" value="ALPHA-(1,6)-FUCOSYLTRANSFERASE"/>
    <property type="match status" value="1"/>
</dbReference>
<evidence type="ECO:0000313" key="2">
    <source>
        <dbReference type="EMBL" id="KZT56131.1"/>
    </source>
</evidence>
<dbReference type="GO" id="GO:0006487">
    <property type="term" value="P:protein N-linked glycosylation"/>
    <property type="evidence" value="ECO:0007669"/>
    <property type="project" value="TreeGrafter"/>
</dbReference>
<dbReference type="InParanoid" id="A0A165F3W1"/>
<evidence type="ECO:0000313" key="3">
    <source>
        <dbReference type="Proteomes" id="UP000076842"/>
    </source>
</evidence>
<dbReference type="Gene3D" id="3.40.50.11350">
    <property type="match status" value="1"/>
</dbReference>
<keyword evidence="1" id="KW-0812">Transmembrane</keyword>
<keyword evidence="3" id="KW-1185">Reference proteome</keyword>